<dbReference type="AlphaFoldDB" id="A0A6J6YVL4"/>
<protein>
    <submittedName>
        <fullName evidence="1">Unannotated protein</fullName>
    </submittedName>
</protein>
<proteinExistence type="predicted"/>
<reference evidence="1" key="1">
    <citation type="submission" date="2020-05" db="EMBL/GenBank/DDBJ databases">
        <authorList>
            <person name="Chiriac C."/>
            <person name="Salcher M."/>
            <person name="Ghai R."/>
            <person name="Kavagutti S V."/>
        </authorList>
    </citation>
    <scope>NUCLEOTIDE SEQUENCE</scope>
</reference>
<name>A0A6J6YVL4_9ZZZZ</name>
<sequence>MHTATLDVPVAEQAHHLVCLQGAGDRCSGRRADRYNGHAEVRAELAEPLKKFLVLQLLDNNGKSLALQREPTTSPLPSTEVGQREDHPLAAFKTFHDVLVANHGEPALDGPIRQVR</sequence>
<accession>A0A6J6YVL4</accession>
<evidence type="ECO:0000313" key="1">
    <source>
        <dbReference type="EMBL" id="CAB4809317.1"/>
    </source>
</evidence>
<organism evidence="1">
    <name type="scientific">freshwater metagenome</name>
    <dbReference type="NCBI Taxonomy" id="449393"/>
    <lineage>
        <taxon>unclassified sequences</taxon>
        <taxon>metagenomes</taxon>
        <taxon>ecological metagenomes</taxon>
    </lineage>
</organism>
<gene>
    <name evidence="1" type="ORF">UFOPK3001_01438</name>
</gene>
<dbReference type="EMBL" id="CAFAAJ010000090">
    <property type="protein sequence ID" value="CAB4809317.1"/>
    <property type="molecule type" value="Genomic_DNA"/>
</dbReference>